<feature type="compositionally biased region" description="Polar residues" evidence="1">
    <location>
        <begin position="52"/>
        <end position="87"/>
    </location>
</feature>
<reference evidence="3" key="1">
    <citation type="submission" date="2022-11" db="UniProtKB">
        <authorList>
            <consortium name="WormBaseParasite"/>
        </authorList>
    </citation>
    <scope>IDENTIFICATION</scope>
</reference>
<accession>A0A914C8F5</accession>
<feature type="region of interest" description="Disordered" evidence="1">
    <location>
        <begin position="1"/>
        <end position="87"/>
    </location>
</feature>
<name>A0A914C8F5_9BILA</name>
<organism evidence="2 3">
    <name type="scientific">Acrobeloides nanus</name>
    <dbReference type="NCBI Taxonomy" id="290746"/>
    <lineage>
        <taxon>Eukaryota</taxon>
        <taxon>Metazoa</taxon>
        <taxon>Ecdysozoa</taxon>
        <taxon>Nematoda</taxon>
        <taxon>Chromadorea</taxon>
        <taxon>Rhabditida</taxon>
        <taxon>Tylenchina</taxon>
        <taxon>Cephalobomorpha</taxon>
        <taxon>Cephaloboidea</taxon>
        <taxon>Cephalobidae</taxon>
        <taxon>Acrobeloides</taxon>
    </lineage>
</organism>
<evidence type="ECO:0000256" key="1">
    <source>
        <dbReference type="SAM" id="MobiDB-lite"/>
    </source>
</evidence>
<sequence length="87" mass="9221">MNQKSGSVSHGPREPSIKEDEDEHTESSDGQTGSSNATLPAIGGHHPGININHISNRTSDNMTEATISIPQPSLSDRSTTPIANENM</sequence>
<protein>
    <submittedName>
        <fullName evidence="3">Uncharacterized protein</fullName>
    </submittedName>
</protein>
<dbReference type="AlphaFoldDB" id="A0A914C8F5"/>
<proteinExistence type="predicted"/>
<dbReference type="Proteomes" id="UP000887540">
    <property type="component" value="Unplaced"/>
</dbReference>
<evidence type="ECO:0000313" key="3">
    <source>
        <dbReference type="WBParaSite" id="ACRNAN_Path_578.g2164.t1"/>
    </source>
</evidence>
<keyword evidence="2" id="KW-1185">Reference proteome</keyword>
<dbReference type="WBParaSite" id="ACRNAN_Path_578.g2164.t1">
    <property type="protein sequence ID" value="ACRNAN_Path_578.g2164.t1"/>
    <property type="gene ID" value="ACRNAN_Path_578.g2164"/>
</dbReference>
<feature type="compositionally biased region" description="Polar residues" evidence="1">
    <location>
        <begin position="28"/>
        <end position="38"/>
    </location>
</feature>
<evidence type="ECO:0000313" key="2">
    <source>
        <dbReference type="Proteomes" id="UP000887540"/>
    </source>
</evidence>